<keyword evidence="2" id="KW-1185">Reference proteome</keyword>
<proteinExistence type="predicted"/>
<comment type="caution">
    <text evidence="1">The sequence shown here is derived from an EMBL/GenBank/DDBJ whole genome shotgun (WGS) entry which is preliminary data.</text>
</comment>
<reference evidence="1" key="1">
    <citation type="submission" date="2020-05" db="EMBL/GenBank/DDBJ databases">
        <title>Large-scale comparative analyses of tick genomes elucidate their genetic diversity and vector capacities.</title>
        <authorList>
            <person name="Jia N."/>
            <person name="Wang J."/>
            <person name="Shi W."/>
            <person name="Du L."/>
            <person name="Sun Y."/>
            <person name="Zhan W."/>
            <person name="Jiang J."/>
            <person name="Wang Q."/>
            <person name="Zhang B."/>
            <person name="Ji P."/>
            <person name="Sakyi L.B."/>
            <person name="Cui X."/>
            <person name="Yuan T."/>
            <person name="Jiang B."/>
            <person name="Yang W."/>
            <person name="Lam T.T.-Y."/>
            <person name="Chang Q."/>
            <person name="Ding S."/>
            <person name="Wang X."/>
            <person name="Zhu J."/>
            <person name="Ruan X."/>
            <person name="Zhao L."/>
            <person name="Wei J."/>
            <person name="Que T."/>
            <person name="Du C."/>
            <person name="Cheng J."/>
            <person name="Dai P."/>
            <person name="Han X."/>
            <person name="Huang E."/>
            <person name="Gao Y."/>
            <person name="Liu J."/>
            <person name="Shao H."/>
            <person name="Ye R."/>
            <person name="Li L."/>
            <person name="Wei W."/>
            <person name="Wang X."/>
            <person name="Wang C."/>
            <person name="Yang T."/>
            <person name="Huo Q."/>
            <person name="Li W."/>
            <person name="Guo W."/>
            <person name="Chen H."/>
            <person name="Zhou L."/>
            <person name="Ni X."/>
            <person name="Tian J."/>
            <person name="Zhou Y."/>
            <person name="Sheng Y."/>
            <person name="Liu T."/>
            <person name="Pan Y."/>
            <person name="Xia L."/>
            <person name="Li J."/>
            <person name="Zhao F."/>
            <person name="Cao W."/>
        </authorList>
    </citation>
    <scope>NUCLEOTIDE SEQUENCE</scope>
    <source>
        <strain evidence="1">Dsil-2018</strain>
    </source>
</reference>
<protein>
    <submittedName>
        <fullName evidence="1">Uncharacterized protein</fullName>
    </submittedName>
</protein>
<accession>A0ACB8DT78</accession>
<sequence>MSDAREHAADAASETPTRNRFKMQARRSRSSLGAANRPFSSPMKATPVSSESVEDLRKKLAGLRSKSLLLDEQIEQLKAEGCTIEELPWHMEQLHTYNQIKDIAHQVIGSLAVIEGVTIKDKQEHYGLPTTEPSTDKDFAFFRPVKCDGPLTHAMEHMHANSSSIFLENRCYPLSEKIDKGVNY</sequence>
<gene>
    <name evidence="1" type="ORF">HPB49_003197</name>
</gene>
<organism evidence="1 2">
    <name type="scientific">Dermacentor silvarum</name>
    <name type="common">Tick</name>
    <dbReference type="NCBI Taxonomy" id="543639"/>
    <lineage>
        <taxon>Eukaryota</taxon>
        <taxon>Metazoa</taxon>
        <taxon>Ecdysozoa</taxon>
        <taxon>Arthropoda</taxon>
        <taxon>Chelicerata</taxon>
        <taxon>Arachnida</taxon>
        <taxon>Acari</taxon>
        <taxon>Parasitiformes</taxon>
        <taxon>Ixodida</taxon>
        <taxon>Ixodoidea</taxon>
        <taxon>Ixodidae</taxon>
        <taxon>Rhipicephalinae</taxon>
        <taxon>Dermacentor</taxon>
    </lineage>
</organism>
<evidence type="ECO:0000313" key="2">
    <source>
        <dbReference type="Proteomes" id="UP000821865"/>
    </source>
</evidence>
<dbReference type="EMBL" id="CM023470">
    <property type="protein sequence ID" value="KAH7977702.1"/>
    <property type="molecule type" value="Genomic_DNA"/>
</dbReference>
<evidence type="ECO:0000313" key="1">
    <source>
        <dbReference type="EMBL" id="KAH7977702.1"/>
    </source>
</evidence>
<name>A0ACB8DT78_DERSI</name>
<dbReference type="Proteomes" id="UP000821865">
    <property type="component" value="Chromosome 1"/>
</dbReference>